<keyword evidence="2" id="KW-1185">Reference proteome</keyword>
<dbReference type="RefSeq" id="WP_234428201.1">
    <property type="nucleotide sequence ID" value="NZ_BMSZ01000034.1"/>
</dbReference>
<gene>
    <name evidence="1" type="ORF">GCM10010253_67310</name>
</gene>
<evidence type="ECO:0000313" key="1">
    <source>
        <dbReference type="EMBL" id="GGS83266.1"/>
    </source>
</evidence>
<comment type="caution">
    <text evidence="1">The sequence shown here is derived from an EMBL/GenBank/DDBJ whole genome shotgun (WGS) entry which is preliminary data.</text>
</comment>
<name>A0ABQ2TSI6_STRBA</name>
<evidence type="ECO:0008006" key="3">
    <source>
        <dbReference type="Google" id="ProtNLM"/>
    </source>
</evidence>
<reference evidence="2" key="1">
    <citation type="journal article" date="2019" name="Int. J. Syst. Evol. Microbiol.">
        <title>The Global Catalogue of Microorganisms (GCM) 10K type strain sequencing project: providing services to taxonomists for standard genome sequencing and annotation.</title>
        <authorList>
            <consortium name="The Broad Institute Genomics Platform"/>
            <consortium name="The Broad Institute Genome Sequencing Center for Infectious Disease"/>
            <person name="Wu L."/>
            <person name="Ma J."/>
        </authorList>
    </citation>
    <scope>NUCLEOTIDE SEQUENCE [LARGE SCALE GENOMIC DNA]</scope>
    <source>
        <strain evidence="2">JCM 4350</strain>
    </source>
</reference>
<protein>
    <recommendedName>
        <fullName evidence="3">DUF4259 domain-containing protein</fullName>
    </recommendedName>
</protein>
<sequence>MTIMRLPVPAGPPDDVPPYEPWAGEAEVLSEAAAAGRRAAAWARSLPGPPAPVPVGAWLAGELPDAIETAMGGLDPQDCDRMGPEGTVVEGTGGVDTATMETLAAVSCMVPEAAWLTPDQQVRLLAMAFAVTGSVRLLADDPSGALMHGLLTRMRAVLDHAARPDGALWTGGTEQRS</sequence>
<dbReference type="Proteomes" id="UP000659767">
    <property type="component" value="Unassembled WGS sequence"/>
</dbReference>
<accession>A0ABQ2TSI6</accession>
<evidence type="ECO:0000313" key="2">
    <source>
        <dbReference type="Proteomes" id="UP000659767"/>
    </source>
</evidence>
<proteinExistence type="predicted"/>
<organism evidence="1 2">
    <name type="scientific">Streptomyces badius</name>
    <dbReference type="NCBI Taxonomy" id="1941"/>
    <lineage>
        <taxon>Bacteria</taxon>
        <taxon>Bacillati</taxon>
        <taxon>Actinomycetota</taxon>
        <taxon>Actinomycetes</taxon>
        <taxon>Kitasatosporales</taxon>
        <taxon>Streptomycetaceae</taxon>
        <taxon>Streptomyces</taxon>
    </lineage>
</organism>
<dbReference type="EMBL" id="BMSZ01000034">
    <property type="protein sequence ID" value="GGS83266.1"/>
    <property type="molecule type" value="Genomic_DNA"/>
</dbReference>